<dbReference type="Proteomes" id="UP000724584">
    <property type="component" value="Unassembled WGS sequence"/>
</dbReference>
<proteinExistence type="predicted"/>
<comment type="caution">
    <text evidence="1">The sequence shown here is derived from an EMBL/GenBank/DDBJ whole genome shotgun (WGS) entry which is preliminary data.</text>
</comment>
<reference evidence="1 2" key="1">
    <citation type="journal article" date="2021" name="Nat. Commun.">
        <title>Genetic determinants of endophytism in the Arabidopsis root mycobiome.</title>
        <authorList>
            <person name="Mesny F."/>
            <person name="Miyauchi S."/>
            <person name="Thiergart T."/>
            <person name="Pickel B."/>
            <person name="Atanasova L."/>
            <person name="Karlsson M."/>
            <person name="Huettel B."/>
            <person name="Barry K.W."/>
            <person name="Haridas S."/>
            <person name="Chen C."/>
            <person name="Bauer D."/>
            <person name="Andreopoulos W."/>
            <person name="Pangilinan J."/>
            <person name="LaButti K."/>
            <person name="Riley R."/>
            <person name="Lipzen A."/>
            <person name="Clum A."/>
            <person name="Drula E."/>
            <person name="Henrissat B."/>
            <person name="Kohler A."/>
            <person name="Grigoriev I.V."/>
            <person name="Martin F.M."/>
            <person name="Hacquard S."/>
        </authorList>
    </citation>
    <scope>NUCLEOTIDE SEQUENCE [LARGE SCALE GENOMIC DNA]</scope>
    <source>
        <strain evidence="1 2">MPI-SDFR-AT-0079</strain>
    </source>
</reference>
<gene>
    <name evidence="1" type="ORF">F5144DRAFT_620339</name>
</gene>
<protein>
    <submittedName>
        <fullName evidence="1">Aspartic peptidase domain-containing protein</fullName>
    </submittedName>
</protein>
<evidence type="ECO:0000313" key="2">
    <source>
        <dbReference type="Proteomes" id="UP000724584"/>
    </source>
</evidence>
<organism evidence="1 2">
    <name type="scientific">Chaetomium tenue</name>
    <dbReference type="NCBI Taxonomy" id="1854479"/>
    <lineage>
        <taxon>Eukaryota</taxon>
        <taxon>Fungi</taxon>
        <taxon>Dikarya</taxon>
        <taxon>Ascomycota</taxon>
        <taxon>Pezizomycotina</taxon>
        <taxon>Sordariomycetes</taxon>
        <taxon>Sordariomycetidae</taxon>
        <taxon>Sordariales</taxon>
        <taxon>Chaetomiaceae</taxon>
        <taxon>Chaetomium</taxon>
    </lineage>
</organism>
<evidence type="ECO:0000313" key="1">
    <source>
        <dbReference type="EMBL" id="KAH6637322.1"/>
    </source>
</evidence>
<keyword evidence="2" id="KW-1185">Reference proteome</keyword>
<accession>A0ACB7PG62</accession>
<name>A0ACB7PG62_9PEZI</name>
<dbReference type="EMBL" id="JAGIZQ010000003">
    <property type="protein sequence ID" value="KAH6637322.1"/>
    <property type="molecule type" value="Genomic_DNA"/>
</dbReference>
<sequence>MVGNSVLWFLVLVATCHGSILLRLPPAADEREGHPNNGIGGGTGPWRKPGYVRMPVSRQKFNGTGKGPGGIHTPPPPPPISEHPQHGPPHQHTPPDQQRDSARPTTVTKLPPIKRDPLALQAQPHAPRQSTNSRRWGWSSLEELGGIAYIIQLEIGTPPQKIKVFIDTGSYELWVNPRCDTSASESICQSHGNYYPGQSSSSTYVGGKFAVTYGTGAVRGSYWSDTMSVAMLEIPQVQFAVADDSNYTFSGILGLGYSYPYSINYPSVLTLMVAQEMILAPIFGLGLGGDQDNFSEIIFGGVNRWKFAGPLEAVHIWPPISQQDPRWIQYWVNVTSVGMTKPGERAVIYTNRDTFSMPTLLDTGSTLSYIREDLVAQIGQQFGATIDSGGNYIVDCAWRDEPGTVDFGFNRGRMVINVRYKDFIYQQYPGHCMLGVQPADVGSTHYVLGDTFIRGAYLVFDQQSDIVWMNQYYNCGDGVVTVGVTKGDTGSIVGAFTTGSPACNVLSSPRPSSPKFTQNTAFPSTGRNVNPLSHGSSQSTIPSSHHLSSTGASNRGKFVPPPVNELTRFPPTAADACGLRGGNQSVWKWKCSVAAYLTSCSGSRWVRGTSNPWKDSARDSMQATTGSEGGTVVDCEVRREVLAELAVVPLREKVDFLDWGRRATQKSIVYYFVRNEKKKEEYVTEMRPLAKRYKDYLHFVTIDADEYADAAEMLGIGRGSEGLSVQNPNNGDIFPYAKKGKINAASIDGFLMDIINGKVKVWQPGASGHDEL</sequence>